<gene>
    <name evidence="1" type="ORF">AMTR_s00074p00151110</name>
</gene>
<dbReference type="Gramene" id="ERM96947">
    <property type="protein sequence ID" value="ERM96947"/>
    <property type="gene ID" value="AMTR_s00074p00151110"/>
</dbReference>
<dbReference type="HOGENOM" id="CLU_2389158_0_0_1"/>
<proteinExistence type="predicted"/>
<name>W1NM45_AMBTC</name>
<organism evidence="1 2">
    <name type="scientific">Amborella trichopoda</name>
    <dbReference type="NCBI Taxonomy" id="13333"/>
    <lineage>
        <taxon>Eukaryota</taxon>
        <taxon>Viridiplantae</taxon>
        <taxon>Streptophyta</taxon>
        <taxon>Embryophyta</taxon>
        <taxon>Tracheophyta</taxon>
        <taxon>Spermatophyta</taxon>
        <taxon>Magnoliopsida</taxon>
        <taxon>Amborellales</taxon>
        <taxon>Amborellaceae</taxon>
        <taxon>Amborella</taxon>
    </lineage>
</organism>
<dbReference type="AlphaFoldDB" id="W1NM45"/>
<evidence type="ECO:0000313" key="2">
    <source>
        <dbReference type="Proteomes" id="UP000017836"/>
    </source>
</evidence>
<keyword evidence="2" id="KW-1185">Reference proteome</keyword>
<evidence type="ECO:0000313" key="1">
    <source>
        <dbReference type="EMBL" id="ERM96947.1"/>
    </source>
</evidence>
<reference evidence="2" key="1">
    <citation type="journal article" date="2013" name="Science">
        <title>The Amborella genome and the evolution of flowering plants.</title>
        <authorList>
            <consortium name="Amborella Genome Project"/>
        </authorList>
    </citation>
    <scope>NUCLEOTIDE SEQUENCE [LARGE SCALE GENOMIC DNA]</scope>
</reference>
<dbReference type="EMBL" id="KI396637">
    <property type="protein sequence ID" value="ERM96947.1"/>
    <property type="molecule type" value="Genomic_DNA"/>
</dbReference>
<sequence length="94" mass="10964">MVGNPRLNPRIAFSAGRFEGENKEILVQHLLVGEQSLELLLELQKRIAGGWDFELLLNSPFVHQKKRGECLAVFKRDKWYQSLRRLHSVRPLIK</sequence>
<accession>W1NM45</accession>
<dbReference type="STRING" id="13333.W1NM45"/>
<dbReference type="Proteomes" id="UP000017836">
    <property type="component" value="Unassembled WGS sequence"/>
</dbReference>
<protein>
    <submittedName>
        <fullName evidence="1">Uncharacterized protein</fullName>
    </submittedName>
</protein>